<comment type="similarity">
    <text evidence="1">Belongs to the V-ATPase V0D/AC39 subunit family.</text>
</comment>
<reference evidence="4 5" key="1">
    <citation type="submission" date="2022-08" db="EMBL/GenBank/DDBJ databases">
        <title>Aerococcaceae sp. nov isolated from spoiled eye mask.</title>
        <authorList>
            <person name="Zhou G."/>
            <person name="Xie X.-B."/>
            <person name="Shi Q.-S."/>
            <person name="Wang Y.-S."/>
            <person name="Wen X."/>
            <person name="Peng H."/>
            <person name="Yang X.-J."/>
            <person name="Tao H.-B."/>
            <person name="Huang X.-M."/>
        </authorList>
    </citation>
    <scope>NUCLEOTIDE SEQUENCE [LARGE SCALE GENOMIC DNA]</scope>
    <source>
        <strain evidence="5">DM20194951</strain>
    </source>
</reference>
<dbReference type="PANTHER" id="PTHR38682:SF1">
    <property type="entry name" value="V-TYPE ATP SYNTHASE SUBUNIT C"/>
    <property type="match status" value="1"/>
</dbReference>
<dbReference type="InterPro" id="IPR044911">
    <property type="entry name" value="V-type_ATPase_csu/dsu_dom_3"/>
</dbReference>
<keyword evidence="3" id="KW-0406">Ion transport</keyword>
<dbReference type="PANTHER" id="PTHR38682">
    <property type="entry name" value="V-TYPE ATP SYNTHASE SUBUNIT C"/>
    <property type="match status" value="1"/>
</dbReference>
<keyword evidence="5" id="KW-1185">Reference proteome</keyword>
<protein>
    <submittedName>
        <fullName evidence="4">V-type ATPase subunit</fullName>
    </submittedName>
</protein>
<evidence type="ECO:0000313" key="4">
    <source>
        <dbReference type="EMBL" id="UUX33644.1"/>
    </source>
</evidence>
<dbReference type="Gene3D" id="1.20.1690.10">
    <property type="entry name" value="V-type ATP synthase subunit C domain"/>
    <property type="match status" value="2"/>
</dbReference>
<dbReference type="InterPro" id="IPR050873">
    <property type="entry name" value="V-ATPase_V0D/AC39_subunit"/>
</dbReference>
<dbReference type="Proteomes" id="UP001315967">
    <property type="component" value="Chromosome"/>
</dbReference>
<dbReference type="SUPFAM" id="SSF103486">
    <property type="entry name" value="V-type ATP synthase subunit C"/>
    <property type="match status" value="1"/>
</dbReference>
<keyword evidence="2" id="KW-0813">Transport</keyword>
<dbReference type="Gene3D" id="1.10.132.50">
    <property type="entry name" value="ATP synthase (C/AC39) subunit, domain 3"/>
    <property type="match status" value="1"/>
</dbReference>
<gene>
    <name evidence="4" type="ORF">NRE15_12160</name>
</gene>
<dbReference type="InterPro" id="IPR036079">
    <property type="entry name" value="ATPase_csu/dsu_sf"/>
</dbReference>
<dbReference type="Pfam" id="PF01992">
    <property type="entry name" value="vATP-synt_AC39"/>
    <property type="match status" value="1"/>
</dbReference>
<dbReference type="InterPro" id="IPR035067">
    <property type="entry name" value="V-type_ATPase_csu/dsu"/>
</dbReference>
<dbReference type="InterPro" id="IPR002843">
    <property type="entry name" value="ATPase_V0-cplx_csu/dsu"/>
</dbReference>
<organism evidence="4 5">
    <name type="scientific">Fundicoccus culcitae</name>
    <dbReference type="NCBI Taxonomy" id="2969821"/>
    <lineage>
        <taxon>Bacteria</taxon>
        <taxon>Bacillati</taxon>
        <taxon>Bacillota</taxon>
        <taxon>Bacilli</taxon>
        <taxon>Lactobacillales</taxon>
        <taxon>Aerococcaceae</taxon>
        <taxon>Fundicoccus</taxon>
    </lineage>
</organism>
<evidence type="ECO:0000256" key="1">
    <source>
        <dbReference type="ARBA" id="ARBA00006709"/>
    </source>
</evidence>
<evidence type="ECO:0000256" key="3">
    <source>
        <dbReference type="ARBA" id="ARBA00023065"/>
    </source>
</evidence>
<accession>A0ABY5P519</accession>
<name>A0ABY5P519_9LACT</name>
<sequence length="334" mass="38737">MFDDEFGSLNVTVRVYENELLTQSIYDRMLAADSFEEAVGILRETSYRDEVEEVLKTHNYDDMITENLVRLYDRLFQISPSPEIVELATLRYSYHNIKVMLKEMIADKDLEDLYFPIGRYDLTELRQAVSLGQSEVLPEEYLQTIRSAKLDYSEFGNIQQVEVLVDRHYFEHLKQIAVTIGDPEIIELVDMQIDFKNISTLIRAKYQDRTPNFLRSVLSDAGSLDVETLIQMGSKDARTLIQSLLETQYKSILSESMITAGIGISSIKFDYYTDNAMMRKMQEAKLKAFGPLPMIAYIYAKETEARNLRLVLSAKENHIDVEETKERMRMNYVS</sequence>
<dbReference type="RefSeq" id="WP_313793148.1">
    <property type="nucleotide sequence ID" value="NZ_CP102453.1"/>
</dbReference>
<evidence type="ECO:0000256" key="2">
    <source>
        <dbReference type="ARBA" id="ARBA00022448"/>
    </source>
</evidence>
<dbReference type="EMBL" id="CP102453">
    <property type="protein sequence ID" value="UUX33644.1"/>
    <property type="molecule type" value="Genomic_DNA"/>
</dbReference>
<evidence type="ECO:0000313" key="5">
    <source>
        <dbReference type="Proteomes" id="UP001315967"/>
    </source>
</evidence>
<proteinExistence type="inferred from homology"/>